<sequence>MQPGSPGRPTTPEAATSTTPPGNKATDDEEPLPPFSVQMAQQLGGVRGLVESSIPITLFIVVNFLGDHFKWWSLQTSLIIAVGAALSLAVYRLARREPIRHALNGVFGIAIGAYIAWKSGDAKDVYLPGMLLTVGYVIGMLGSIALGRPLVGWLWSVTLDGGATRWYDNTRLRRAFMWLTGLWAFVYALKLGVQILIYRDTSADSDDLLGIARLALGWPPYALLAALTVWRARIILREEPAAADEPAEAGS</sequence>
<dbReference type="Proteomes" id="UP001589608">
    <property type="component" value="Unassembled WGS sequence"/>
</dbReference>
<dbReference type="InterPro" id="IPR016566">
    <property type="entry name" value="UCP010219"/>
</dbReference>
<accession>A0ABV5LYP6</accession>
<keyword evidence="2" id="KW-0472">Membrane</keyword>
<keyword evidence="4" id="KW-1185">Reference proteome</keyword>
<comment type="caution">
    <text evidence="3">The sequence shown here is derived from an EMBL/GenBank/DDBJ whole genome shotgun (WGS) entry which is preliminary data.</text>
</comment>
<dbReference type="Pfam" id="PF11361">
    <property type="entry name" value="DUF3159"/>
    <property type="match status" value="1"/>
</dbReference>
<organism evidence="3 4">
    <name type="scientific">Dactylosporangium vinaceum</name>
    <dbReference type="NCBI Taxonomy" id="53362"/>
    <lineage>
        <taxon>Bacteria</taxon>
        <taxon>Bacillati</taxon>
        <taxon>Actinomycetota</taxon>
        <taxon>Actinomycetes</taxon>
        <taxon>Micromonosporales</taxon>
        <taxon>Micromonosporaceae</taxon>
        <taxon>Dactylosporangium</taxon>
    </lineage>
</organism>
<gene>
    <name evidence="3" type="ORF">ACFFTR_01160</name>
</gene>
<evidence type="ECO:0000313" key="4">
    <source>
        <dbReference type="Proteomes" id="UP001589608"/>
    </source>
</evidence>
<dbReference type="RefSeq" id="WP_223101985.1">
    <property type="nucleotide sequence ID" value="NZ_CP061913.1"/>
</dbReference>
<evidence type="ECO:0000313" key="3">
    <source>
        <dbReference type="EMBL" id="MFB9441691.1"/>
    </source>
</evidence>
<evidence type="ECO:0000256" key="1">
    <source>
        <dbReference type="SAM" id="MobiDB-lite"/>
    </source>
</evidence>
<reference evidence="3 4" key="1">
    <citation type="submission" date="2024-09" db="EMBL/GenBank/DDBJ databases">
        <authorList>
            <person name="Sun Q."/>
            <person name="Mori K."/>
        </authorList>
    </citation>
    <scope>NUCLEOTIDE SEQUENCE [LARGE SCALE GENOMIC DNA]</scope>
    <source>
        <strain evidence="3 4">JCM 3307</strain>
    </source>
</reference>
<proteinExistence type="predicted"/>
<keyword evidence="2" id="KW-1133">Transmembrane helix</keyword>
<dbReference type="EMBL" id="JBHMCA010000006">
    <property type="protein sequence ID" value="MFB9441691.1"/>
    <property type="molecule type" value="Genomic_DNA"/>
</dbReference>
<feature type="compositionally biased region" description="Low complexity" evidence="1">
    <location>
        <begin position="10"/>
        <end position="21"/>
    </location>
</feature>
<feature type="transmembrane region" description="Helical" evidence="2">
    <location>
        <begin position="210"/>
        <end position="230"/>
    </location>
</feature>
<name>A0ABV5LYP6_9ACTN</name>
<feature type="transmembrane region" description="Helical" evidence="2">
    <location>
        <begin position="101"/>
        <end position="117"/>
    </location>
</feature>
<feature type="transmembrane region" description="Helical" evidence="2">
    <location>
        <begin position="176"/>
        <end position="198"/>
    </location>
</feature>
<protein>
    <submittedName>
        <fullName evidence="3">DUF3159 domain-containing protein</fullName>
    </submittedName>
</protein>
<keyword evidence="2" id="KW-0812">Transmembrane</keyword>
<feature type="transmembrane region" description="Helical" evidence="2">
    <location>
        <begin position="129"/>
        <end position="155"/>
    </location>
</feature>
<feature type="region of interest" description="Disordered" evidence="1">
    <location>
        <begin position="1"/>
        <end position="33"/>
    </location>
</feature>
<evidence type="ECO:0000256" key="2">
    <source>
        <dbReference type="SAM" id="Phobius"/>
    </source>
</evidence>
<feature type="transmembrane region" description="Helical" evidence="2">
    <location>
        <begin position="72"/>
        <end position="94"/>
    </location>
</feature>